<evidence type="ECO:0000313" key="1">
    <source>
        <dbReference type="EMBL" id="SVE15069.1"/>
    </source>
</evidence>
<protein>
    <submittedName>
        <fullName evidence="1">Uncharacterized protein</fullName>
    </submittedName>
</protein>
<sequence length="28" mass="3119">QYIHSLDTFQSGYTVASLPNINKHAINS</sequence>
<dbReference type="AlphaFoldDB" id="A0A383B5N9"/>
<proteinExistence type="predicted"/>
<feature type="non-terminal residue" evidence="1">
    <location>
        <position position="1"/>
    </location>
</feature>
<dbReference type="EMBL" id="UINC01197532">
    <property type="protein sequence ID" value="SVE15069.1"/>
    <property type="molecule type" value="Genomic_DNA"/>
</dbReference>
<reference evidence="1" key="1">
    <citation type="submission" date="2018-05" db="EMBL/GenBank/DDBJ databases">
        <authorList>
            <person name="Lanie J.A."/>
            <person name="Ng W.-L."/>
            <person name="Kazmierczak K.M."/>
            <person name="Andrzejewski T.M."/>
            <person name="Davidsen T.M."/>
            <person name="Wayne K.J."/>
            <person name="Tettelin H."/>
            <person name="Glass J.I."/>
            <person name="Rusch D."/>
            <person name="Podicherti R."/>
            <person name="Tsui H.-C.T."/>
            <person name="Winkler M.E."/>
        </authorList>
    </citation>
    <scope>NUCLEOTIDE SEQUENCE</scope>
</reference>
<name>A0A383B5N9_9ZZZZ</name>
<accession>A0A383B5N9</accession>
<gene>
    <name evidence="1" type="ORF">METZ01_LOCUS467923</name>
</gene>
<organism evidence="1">
    <name type="scientific">marine metagenome</name>
    <dbReference type="NCBI Taxonomy" id="408172"/>
    <lineage>
        <taxon>unclassified sequences</taxon>
        <taxon>metagenomes</taxon>
        <taxon>ecological metagenomes</taxon>
    </lineage>
</organism>